<gene>
    <name evidence="2" type="ORF">SAMN02910354_00032</name>
</gene>
<accession>A0A1G5AAA3</accession>
<dbReference type="Proteomes" id="UP000199588">
    <property type="component" value="Unassembled WGS sequence"/>
</dbReference>
<dbReference type="SUPFAM" id="SSF81901">
    <property type="entry name" value="HCP-like"/>
    <property type="match status" value="1"/>
</dbReference>
<feature type="chain" id="PRO_5045585717" evidence="1">
    <location>
        <begin position="23"/>
        <end position="227"/>
    </location>
</feature>
<dbReference type="EMBL" id="FMUQ01000002">
    <property type="protein sequence ID" value="SCX74806.1"/>
    <property type="molecule type" value="Genomic_DNA"/>
</dbReference>
<dbReference type="PANTHER" id="PTHR11102:SF160">
    <property type="entry name" value="ERAD-ASSOCIATED E3 UBIQUITIN-PROTEIN LIGASE COMPONENT HRD3"/>
    <property type="match status" value="1"/>
</dbReference>
<organism evidence="2 3">
    <name type="scientific">Basfia succiniciproducens</name>
    <dbReference type="NCBI Taxonomy" id="653940"/>
    <lineage>
        <taxon>Bacteria</taxon>
        <taxon>Pseudomonadati</taxon>
        <taxon>Pseudomonadota</taxon>
        <taxon>Gammaproteobacteria</taxon>
        <taxon>Pasteurellales</taxon>
        <taxon>Pasteurellaceae</taxon>
        <taxon>Basfia</taxon>
    </lineage>
</organism>
<comment type="caution">
    <text evidence="2">The sequence shown here is derived from an EMBL/GenBank/DDBJ whole genome shotgun (WGS) entry which is preliminary data.</text>
</comment>
<dbReference type="SMART" id="SM00671">
    <property type="entry name" value="SEL1"/>
    <property type="match status" value="4"/>
</dbReference>
<dbReference type="InterPro" id="IPR011990">
    <property type="entry name" value="TPR-like_helical_dom_sf"/>
</dbReference>
<protein>
    <submittedName>
        <fullName evidence="2">Uncharacterized protein</fullName>
    </submittedName>
</protein>
<feature type="signal peptide" evidence="1">
    <location>
        <begin position="1"/>
        <end position="22"/>
    </location>
</feature>
<dbReference type="PANTHER" id="PTHR11102">
    <property type="entry name" value="SEL-1-LIKE PROTEIN"/>
    <property type="match status" value="1"/>
</dbReference>
<evidence type="ECO:0000313" key="2">
    <source>
        <dbReference type="EMBL" id="SCX74806.1"/>
    </source>
</evidence>
<reference evidence="2 3" key="1">
    <citation type="submission" date="2016-10" db="EMBL/GenBank/DDBJ databases">
        <authorList>
            <person name="Varghese N."/>
            <person name="Submissions S."/>
        </authorList>
    </citation>
    <scope>NUCLEOTIDE SEQUENCE [LARGE SCALE GENOMIC DNA]</scope>
    <source>
        <strain evidence="2 3">DSM 22022</strain>
    </source>
</reference>
<dbReference type="Pfam" id="PF08238">
    <property type="entry name" value="Sel1"/>
    <property type="match status" value="4"/>
</dbReference>
<sequence length="227" mass="25698">MKLKYKLCIALFAWVSAFHVAAAPQTHAEVSNVTTELNDIQIRLKAQQSADKGDWKTVYTLLLPLAQRGDSQAQVNLGILFSSGRGVEKNLEKAYWWFNESAEQGNAKAVTYIGLMYLEGVGVKQDTKHAIRILEKAGRVDYPRAMLALGNAYYMEKNLQKSFLWFERAAMKGVSEAQFKLGMMYEKGEGTHKDEEQAVYWYQTSLKANDDIAEFAKERLSALGRLR</sequence>
<dbReference type="InterPro" id="IPR006597">
    <property type="entry name" value="Sel1-like"/>
</dbReference>
<dbReference type="InterPro" id="IPR050767">
    <property type="entry name" value="Sel1_AlgK"/>
</dbReference>
<dbReference type="Gene3D" id="1.25.40.10">
    <property type="entry name" value="Tetratricopeptide repeat domain"/>
    <property type="match status" value="1"/>
</dbReference>
<keyword evidence="1" id="KW-0732">Signal</keyword>
<dbReference type="RefSeq" id="WP_011200052.1">
    <property type="nucleotide sequence ID" value="NZ_CP015031.1"/>
</dbReference>
<evidence type="ECO:0000256" key="1">
    <source>
        <dbReference type="SAM" id="SignalP"/>
    </source>
</evidence>
<name>A0A1G5AAA3_9PAST</name>
<keyword evidence="3" id="KW-1185">Reference proteome</keyword>
<evidence type="ECO:0000313" key="3">
    <source>
        <dbReference type="Proteomes" id="UP000199588"/>
    </source>
</evidence>
<proteinExistence type="predicted"/>